<protein>
    <submittedName>
        <fullName evidence="13">Uncharacterized protein</fullName>
    </submittedName>
</protein>
<keyword evidence="7" id="KW-0539">Nucleus</keyword>
<dbReference type="SUPFAM" id="SSF56281">
    <property type="entry name" value="Metallo-hydrolase/oxidoreductase"/>
    <property type="match status" value="1"/>
</dbReference>
<dbReference type="InterPro" id="IPR013328">
    <property type="entry name" value="6PGD_dom2"/>
</dbReference>
<comment type="similarity">
    <text evidence="3">Belongs to the HIBADH-related family. NP60 subfamily.</text>
</comment>
<evidence type="ECO:0000259" key="11">
    <source>
        <dbReference type="Pfam" id="PF03446"/>
    </source>
</evidence>
<dbReference type="Pfam" id="PF00956">
    <property type="entry name" value="NAP"/>
    <property type="match status" value="1"/>
</dbReference>
<dbReference type="GO" id="GO:0005634">
    <property type="term" value="C:nucleus"/>
    <property type="evidence" value="ECO:0007669"/>
    <property type="project" value="UniProtKB-SubCell"/>
</dbReference>
<dbReference type="EMBL" id="VDCV01000003">
    <property type="protein sequence ID" value="KAB5563858.1"/>
    <property type="molecule type" value="Genomic_DNA"/>
</dbReference>
<dbReference type="SUPFAM" id="SSF48179">
    <property type="entry name" value="6-phosphogluconate dehydrogenase C-terminal domain-like"/>
    <property type="match status" value="1"/>
</dbReference>
<evidence type="ECO:0000256" key="5">
    <source>
        <dbReference type="ARBA" id="ARBA00022490"/>
    </source>
</evidence>
<evidence type="ECO:0000259" key="12">
    <source>
        <dbReference type="Pfam" id="PF14833"/>
    </source>
</evidence>
<evidence type="ECO:0000256" key="3">
    <source>
        <dbReference type="ARBA" id="ARBA00007598"/>
    </source>
</evidence>
<dbReference type="GO" id="GO:0050661">
    <property type="term" value="F:NADP binding"/>
    <property type="evidence" value="ECO:0007669"/>
    <property type="project" value="InterPro"/>
</dbReference>
<feature type="domain" description="Metallo-beta-lactamase" evidence="10">
    <location>
        <begin position="1113"/>
        <end position="1152"/>
    </location>
</feature>
<dbReference type="InterPro" id="IPR002204">
    <property type="entry name" value="3-OH-isobutyrate_DH-rel_CS"/>
</dbReference>
<keyword evidence="9" id="KW-1133">Transmembrane helix</keyword>
<evidence type="ECO:0000313" key="13">
    <source>
        <dbReference type="EMBL" id="KAB5563858.1"/>
    </source>
</evidence>
<dbReference type="GO" id="GO:0042393">
    <property type="term" value="F:histone binding"/>
    <property type="evidence" value="ECO:0007669"/>
    <property type="project" value="UniProtKB-ARBA"/>
</dbReference>
<dbReference type="InterPro" id="IPR001279">
    <property type="entry name" value="Metallo-B-lactamas"/>
</dbReference>
<dbReference type="GO" id="GO:0006334">
    <property type="term" value="P:nucleosome assembly"/>
    <property type="evidence" value="ECO:0007669"/>
    <property type="project" value="InterPro"/>
</dbReference>
<feature type="compositionally biased region" description="Acidic residues" evidence="8">
    <location>
        <begin position="792"/>
        <end position="803"/>
    </location>
</feature>
<dbReference type="SUPFAM" id="SSF143113">
    <property type="entry name" value="NAP-like"/>
    <property type="match status" value="1"/>
</dbReference>
<dbReference type="SUPFAM" id="SSF51735">
    <property type="entry name" value="NAD(P)-binding Rossmann-fold domains"/>
    <property type="match status" value="1"/>
</dbReference>
<keyword evidence="9" id="KW-0472">Membrane</keyword>
<dbReference type="GO" id="GO:0009507">
    <property type="term" value="C:chloroplast"/>
    <property type="evidence" value="ECO:0007669"/>
    <property type="project" value="TreeGrafter"/>
</dbReference>
<dbReference type="InterPro" id="IPR037231">
    <property type="entry name" value="NAP-like_sf"/>
</dbReference>
<evidence type="ECO:0000313" key="14">
    <source>
        <dbReference type="Proteomes" id="UP000326939"/>
    </source>
</evidence>
<dbReference type="InterPro" id="IPR051265">
    <property type="entry name" value="HIBADH-related_NP60_sf"/>
</dbReference>
<keyword evidence="6" id="KW-0143">Chaperone</keyword>
<dbReference type="Gene3D" id="3.30.1120.90">
    <property type="entry name" value="Nucleosome assembly protein"/>
    <property type="match status" value="1"/>
</dbReference>
<comment type="subcellular location">
    <subcellularLocation>
        <location evidence="2">Cytoplasm</location>
    </subcellularLocation>
    <subcellularLocation>
        <location evidence="1">Nucleus</location>
    </subcellularLocation>
</comment>
<dbReference type="GO" id="GO:0051287">
    <property type="term" value="F:NAD binding"/>
    <property type="evidence" value="ECO:0007669"/>
    <property type="project" value="InterPro"/>
</dbReference>
<dbReference type="InterPro" id="IPR029154">
    <property type="entry name" value="HIBADH-like_NADP-bd"/>
</dbReference>
<comment type="similarity">
    <text evidence="4">Belongs to the nucleosome assembly protein (NAP) family.</text>
</comment>
<feature type="domain" description="6-phosphogluconate dehydrogenase NADP-binding" evidence="11">
    <location>
        <begin position="70"/>
        <end position="156"/>
    </location>
</feature>
<feature type="compositionally biased region" description="Acidic residues" evidence="8">
    <location>
        <begin position="738"/>
        <end position="784"/>
    </location>
</feature>
<feature type="region of interest" description="Disordered" evidence="8">
    <location>
        <begin position="648"/>
        <end position="893"/>
    </location>
</feature>
<feature type="domain" description="6-phosphogluconate dehydrogenase NADP-binding" evidence="11">
    <location>
        <begin position="195"/>
        <end position="269"/>
    </location>
</feature>
<keyword evidence="9" id="KW-0812">Transmembrane</keyword>
<name>A0A5N5NA11_9ROSI</name>
<dbReference type="FunFam" id="1.20.5.1500:FF:000001">
    <property type="entry name" value="Nucleosome assembly protein 1-like 1"/>
    <property type="match status" value="1"/>
</dbReference>
<dbReference type="InterPro" id="IPR036291">
    <property type="entry name" value="NAD(P)-bd_dom_sf"/>
</dbReference>
<dbReference type="InterPro" id="IPR006115">
    <property type="entry name" value="6PGDH_NADP-bd"/>
</dbReference>
<dbReference type="PANTHER" id="PTHR43580">
    <property type="entry name" value="OXIDOREDUCTASE GLYR1-RELATED"/>
    <property type="match status" value="1"/>
</dbReference>
<keyword evidence="5" id="KW-0963">Cytoplasm</keyword>
<feature type="transmembrane region" description="Helical" evidence="9">
    <location>
        <begin position="1167"/>
        <end position="1188"/>
    </location>
</feature>
<dbReference type="Gene3D" id="1.20.5.1500">
    <property type="match status" value="1"/>
</dbReference>
<evidence type="ECO:0000256" key="1">
    <source>
        <dbReference type="ARBA" id="ARBA00004123"/>
    </source>
</evidence>
<dbReference type="GO" id="GO:0016616">
    <property type="term" value="F:oxidoreductase activity, acting on the CH-OH group of donors, NAD or NADP as acceptor"/>
    <property type="evidence" value="ECO:0007669"/>
    <property type="project" value="UniProtKB-ARBA"/>
</dbReference>
<feature type="compositionally biased region" description="Acidic residues" evidence="8">
    <location>
        <begin position="648"/>
        <end position="696"/>
    </location>
</feature>
<dbReference type="InterPro" id="IPR002164">
    <property type="entry name" value="NAP_family"/>
</dbReference>
<evidence type="ECO:0000256" key="2">
    <source>
        <dbReference type="ARBA" id="ARBA00004496"/>
    </source>
</evidence>
<dbReference type="Gene3D" id="3.60.15.10">
    <property type="entry name" value="Ribonuclease Z/Hydroxyacylglutathione hydrolase-like"/>
    <property type="match status" value="1"/>
</dbReference>
<reference evidence="14" key="1">
    <citation type="journal article" date="2019" name="Gigascience">
        <title>De novo genome assembly of the endangered Acer yangbiense, a plant species with extremely small populations endemic to Yunnan Province, China.</title>
        <authorList>
            <person name="Yang J."/>
            <person name="Wariss H.M."/>
            <person name="Tao L."/>
            <person name="Zhang R."/>
            <person name="Yun Q."/>
            <person name="Hollingsworth P."/>
            <person name="Dao Z."/>
            <person name="Luo G."/>
            <person name="Guo H."/>
            <person name="Ma Y."/>
            <person name="Sun W."/>
        </authorList>
    </citation>
    <scope>NUCLEOTIDE SEQUENCE [LARGE SCALE GENOMIC DNA]</scope>
    <source>
        <strain evidence="14">cv. br00</strain>
    </source>
</reference>
<sequence length="1328" mass="147746">MSLLLKASNSHLFLSSSIASMATCSSFCAQLPISFRPIPISSSFPTNQPFKPFSAKASISPANDDGSPITVGFLGLGIMGSPMALNLIKTGCDVTVWNRTKSKCDPLISMGAKYKPSPEEVTAACDVTFAMLADPESAMEVACGKHGAVSGMGPGKGYSLLKLKDPTYALVLAGLADKFTWYSTAIPIPRGEVEGIWYVDVSTVDGGTSKLISGHIKASGASFLEAPVSGSKKPAEDGQLIFLTAGDKSLYETVTPFLDIMGKSRFYLGEVGNGAAMKLIVNMIMGSMMATFSEGLLLSEKVGLDPNVLVEVVSKGAISAPMYALKGPSMAKSLYPTAFPLKHQQKDMRLALGLAESVSQPTPISAAANELYKVAKSHGLSDSDFSAVIEALKGKVSKRVECLRHLQSQHDELEAQFLEERKALEAKYQKLFQPLYTKRFEIVNGLKEVDGVMSAELYSIEEDQATKEKGVPEFWLTAMKTQEVLAEEIKGQDEGALKFIRDIRWSRLQSPEGFKLEFYFNPCPYFKNSVLTKTYHIIDESEHILSQAIGTEIEWYPGKCLTKKVVKKKPRMGSKKTKTITTLKICESFFTFFNPPHIPEIVDDLDDDDSDELQDRIEHDYDIGIIILDKIIRHAVSWFTGEAIEDDELDGIDCDDNSDDDDEKLNGIDTDDNDDDDENENIDDDDKSNDDDEDENEKNINYNDHGDDDDDDDEEDENGKNINYDDNGDDNKELNDIYYDDNDDDDEDENENIDYDDNGNDDDEELNDIDYDDNCDDDDEDKEDENNKNIDYDDNGDDDDEENENKKNIDYDDEEEELNGIDYDDEEDENMEKIDYDDNGDDDDDEELNGIDYDDNDDDEELNGIDYDDNGDDDGEEDENNINYDDNNNDNEELNVRVTPSLPSFRRQINVRSSPLFSLSRNGFFSSSLSRNGFFSSLLSINGLSSSSLSRYGLSSSSISRNELSSFSLPRNGFSPFKRILQACRQSNASRNADANLQSDQSEIIFMGTGTSEGIPRLSCLTNPSNKCPVCSKAVEPGNKNRRLNTSLLIRYHGPSGRRNILIDVGKYVTESSAVTALCFHVIVLLIDFSTIVLFDGFLHLGVCPYVTSCISVRLRTIDAVIITHSHADAIGGLDDLRDWTNNVQPYIPIYVAERDFESSGVVPQRLITMIFMFSISAHAAILFYAGSSDEEDSLLFGGYKCGYTSLPLYRCGMVVIIVLLVFVLVTYVTSDPGAIFSHAVMLVKYLKKRIHSLRTDALRPDRSSSTHFGLPRALEEVRKIQPRRTLFTGMMHLMDHDNVNEYLAKLMETEGLDVQLSYDGLCVPVTL</sequence>
<dbReference type="GO" id="GO:0000724">
    <property type="term" value="P:double-strand break repair via homologous recombination"/>
    <property type="evidence" value="ECO:0007669"/>
    <property type="project" value="UniProtKB-ARBA"/>
</dbReference>
<dbReference type="FunFam" id="1.10.1040.10:FF:000016">
    <property type="entry name" value="Glyoxylate/succinic semialdehyde reductase 2"/>
    <property type="match status" value="1"/>
</dbReference>
<feature type="compositionally biased region" description="Acidic residues" evidence="8">
    <location>
        <begin position="811"/>
        <end position="830"/>
    </location>
</feature>
<dbReference type="InterPro" id="IPR036866">
    <property type="entry name" value="RibonucZ/Hydroxyglut_hydro"/>
</dbReference>
<dbReference type="Pfam" id="PF00753">
    <property type="entry name" value="Lactamase_B"/>
    <property type="match status" value="1"/>
</dbReference>
<evidence type="ECO:0000256" key="4">
    <source>
        <dbReference type="ARBA" id="ARBA00009947"/>
    </source>
</evidence>
<proteinExistence type="inferred from homology"/>
<dbReference type="PROSITE" id="PS00895">
    <property type="entry name" value="3_HYDROXYISOBUT_DH"/>
    <property type="match status" value="1"/>
</dbReference>
<feature type="transmembrane region" description="Helical" evidence="9">
    <location>
        <begin position="1208"/>
        <end position="1229"/>
    </location>
</feature>
<dbReference type="Gene3D" id="1.10.1040.10">
    <property type="entry name" value="N-(1-d-carboxylethyl)-l-norvaline Dehydrogenase, domain 2"/>
    <property type="match status" value="1"/>
</dbReference>
<dbReference type="PANTHER" id="PTHR43580:SF2">
    <property type="entry name" value="CYTOKINE-LIKE NUCLEAR FACTOR N-PAC"/>
    <property type="match status" value="1"/>
</dbReference>
<feature type="compositionally biased region" description="Acidic residues" evidence="8">
    <location>
        <begin position="706"/>
        <end position="717"/>
    </location>
</feature>
<dbReference type="Pfam" id="PF14833">
    <property type="entry name" value="NAD_binding_11"/>
    <property type="match status" value="1"/>
</dbReference>
<dbReference type="Pfam" id="PF03446">
    <property type="entry name" value="NAD_binding_2"/>
    <property type="match status" value="2"/>
</dbReference>
<evidence type="ECO:0000256" key="8">
    <source>
        <dbReference type="SAM" id="MobiDB-lite"/>
    </source>
</evidence>
<organism evidence="13 14">
    <name type="scientific">Salix brachista</name>
    <dbReference type="NCBI Taxonomy" id="2182728"/>
    <lineage>
        <taxon>Eukaryota</taxon>
        <taxon>Viridiplantae</taxon>
        <taxon>Streptophyta</taxon>
        <taxon>Embryophyta</taxon>
        <taxon>Tracheophyta</taxon>
        <taxon>Spermatophyta</taxon>
        <taxon>Magnoliopsida</taxon>
        <taxon>eudicotyledons</taxon>
        <taxon>Gunneridae</taxon>
        <taxon>Pentapetalae</taxon>
        <taxon>rosids</taxon>
        <taxon>fabids</taxon>
        <taxon>Malpighiales</taxon>
        <taxon>Salicaceae</taxon>
        <taxon>Saliceae</taxon>
        <taxon>Salix</taxon>
    </lineage>
</organism>
<evidence type="ECO:0000256" key="7">
    <source>
        <dbReference type="ARBA" id="ARBA00023242"/>
    </source>
</evidence>
<comment type="caution">
    <text evidence="13">The sequence shown here is derived from an EMBL/GenBank/DDBJ whole genome shotgun (WGS) entry which is preliminary data.</text>
</comment>
<feature type="domain" description="3-hydroxyisobutyrate dehydrogenase-like NAD-binding" evidence="12">
    <location>
        <begin position="272"/>
        <end position="391"/>
    </location>
</feature>
<evidence type="ECO:0000256" key="6">
    <source>
        <dbReference type="ARBA" id="ARBA00023186"/>
    </source>
</evidence>
<dbReference type="Gene3D" id="3.40.50.720">
    <property type="entry name" value="NAD(P)-binding Rossmann-like Domain"/>
    <property type="match status" value="1"/>
</dbReference>
<feature type="compositionally biased region" description="Acidic residues" evidence="8">
    <location>
        <begin position="837"/>
        <end position="880"/>
    </location>
</feature>
<dbReference type="Proteomes" id="UP000326939">
    <property type="component" value="Chromosome 3"/>
</dbReference>
<evidence type="ECO:0000256" key="9">
    <source>
        <dbReference type="SAM" id="Phobius"/>
    </source>
</evidence>
<evidence type="ECO:0000259" key="10">
    <source>
        <dbReference type="Pfam" id="PF00753"/>
    </source>
</evidence>
<keyword evidence="14" id="KW-1185">Reference proteome</keyword>
<dbReference type="InterPro" id="IPR008927">
    <property type="entry name" value="6-PGluconate_DH-like_C_sf"/>
</dbReference>
<dbReference type="FunFam" id="3.30.1120.90:FF:000005">
    <property type="entry name" value="Nucleosome assembly protein11"/>
    <property type="match status" value="1"/>
</dbReference>
<dbReference type="CDD" id="cd06262">
    <property type="entry name" value="metallo-hydrolase-like_MBL-fold"/>
    <property type="match status" value="1"/>
</dbReference>
<accession>A0A5N5NA11</accession>
<gene>
    <name evidence="13" type="ORF">DKX38_003912</name>
</gene>